<keyword evidence="2" id="KW-0472">Membrane</keyword>
<dbReference type="PANTHER" id="PTHR10686:SF37">
    <property type="entry name" value="THIAMINE TRANSPORTER 2"/>
    <property type="match status" value="1"/>
</dbReference>
<keyword evidence="2" id="KW-0812">Transmembrane</keyword>
<proteinExistence type="inferred from homology"/>
<organism evidence="3 4">
    <name type="scientific">Liparis tanakae</name>
    <name type="common">Tanaka's snailfish</name>
    <dbReference type="NCBI Taxonomy" id="230148"/>
    <lineage>
        <taxon>Eukaryota</taxon>
        <taxon>Metazoa</taxon>
        <taxon>Chordata</taxon>
        <taxon>Craniata</taxon>
        <taxon>Vertebrata</taxon>
        <taxon>Euteleostomi</taxon>
        <taxon>Actinopterygii</taxon>
        <taxon>Neopterygii</taxon>
        <taxon>Teleostei</taxon>
        <taxon>Neoteleostei</taxon>
        <taxon>Acanthomorphata</taxon>
        <taxon>Eupercaria</taxon>
        <taxon>Perciformes</taxon>
        <taxon>Cottioidei</taxon>
        <taxon>Cottales</taxon>
        <taxon>Liparidae</taxon>
        <taxon>Liparis</taxon>
    </lineage>
</organism>
<gene>
    <name evidence="3" type="primary">Slc19a3</name>
    <name evidence="3" type="ORF">EYF80_012872</name>
</gene>
<evidence type="ECO:0000256" key="1">
    <source>
        <dbReference type="ARBA" id="ARBA00005773"/>
    </source>
</evidence>
<dbReference type="AlphaFoldDB" id="A0A4Z2IFJ5"/>
<keyword evidence="2" id="KW-1133">Transmembrane helix</keyword>
<protein>
    <submittedName>
        <fullName evidence="3">Thiamine transporter 2</fullName>
    </submittedName>
</protein>
<dbReference type="OrthoDB" id="18814at2759"/>
<dbReference type="GO" id="GO:0090482">
    <property type="term" value="F:vitamin transmembrane transporter activity"/>
    <property type="evidence" value="ECO:0007669"/>
    <property type="project" value="InterPro"/>
</dbReference>
<feature type="transmembrane region" description="Helical" evidence="2">
    <location>
        <begin position="20"/>
        <end position="44"/>
    </location>
</feature>
<comment type="caution">
    <text evidence="3">The sequence shown here is derived from an EMBL/GenBank/DDBJ whole genome shotgun (WGS) entry which is preliminary data.</text>
</comment>
<dbReference type="GO" id="GO:0005886">
    <property type="term" value="C:plasma membrane"/>
    <property type="evidence" value="ECO:0007669"/>
    <property type="project" value="TreeGrafter"/>
</dbReference>
<dbReference type="InterPro" id="IPR002666">
    <property type="entry name" value="Folate_carrier"/>
</dbReference>
<feature type="transmembrane region" description="Helical" evidence="2">
    <location>
        <begin position="56"/>
        <end position="76"/>
    </location>
</feature>
<accession>A0A4Z2IFJ5</accession>
<dbReference type="EMBL" id="SRLO01000089">
    <property type="protein sequence ID" value="TNN76819.1"/>
    <property type="molecule type" value="Genomic_DNA"/>
</dbReference>
<reference evidence="3 4" key="1">
    <citation type="submission" date="2019-03" db="EMBL/GenBank/DDBJ databases">
        <title>First draft genome of Liparis tanakae, snailfish: a comprehensive survey of snailfish specific genes.</title>
        <authorList>
            <person name="Kim W."/>
            <person name="Song I."/>
            <person name="Jeong J.-H."/>
            <person name="Kim D."/>
            <person name="Kim S."/>
            <person name="Ryu S."/>
            <person name="Song J.Y."/>
            <person name="Lee S.K."/>
        </authorList>
    </citation>
    <scope>NUCLEOTIDE SEQUENCE [LARGE SCALE GENOMIC DNA]</scope>
    <source>
        <tissue evidence="3">Muscle</tissue>
    </source>
</reference>
<keyword evidence="4" id="KW-1185">Reference proteome</keyword>
<sequence length="102" mass="11113">MSAAQQSTNIIAKMLKRERYGLVFGMNSFVGTILQSILTGIVVSSKSLQLTIISQFFIYASYFAAISLLFTVRGVYTVLHTKCSAGGDQAERATNLPEASRL</sequence>
<dbReference type="Proteomes" id="UP000314294">
    <property type="component" value="Unassembled WGS sequence"/>
</dbReference>
<evidence type="ECO:0000313" key="3">
    <source>
        <dbReference type="EMBL" id="TNN76819.1"/>
    </source>
</evidence>
<dbReference type="Pfam" id="PF01770">
    <property type="entry name" value="Folate_carrier"/>
    <property type="match status" value="1"/>
</dbReference>
<evidence type="ECO:0000256" key="2">
    <source>
        <dbReference type="SAM" id="Phobius"/>
    </source>
</evidence>
<name>A0A4Z2IFJ5_9TELE</name>
<comment type="similarity">
    <text evidence="1">Belongs to the reduced folate carrier (RFC) transporter (TC 2.A.48) family.</text>
</comment>
<dbReference type="PANTHER" id="PTHR10686">
    <property type="entry name" value="FOLATE TRANSPORTER"/>
    <property type="match status" value="1"/>
</dbReference>
<evidence type="ECO:0000313" key="4">
    <source>
        <dbReference type="Proteomes" id="UP000314294"/>
    </source>
</evidence>